<dbReference type="Pfam" id="PF13560">
    <property type="entry name" value="HTH_31"/>
    <property type="match status" value="1"/>
</dbReference>
<feature type="region of interest" description="Disordered" evidence="1">
    <location>
        <begin position="107"/>
        <end position="129"/>
    </location>
</feature>
<dbReference type="Gene3D" id="1.10.260.40">
    <property type="entry name" value="lambda repressor-like DNA-binding domains"/>
    <property type="match status" value="1"/>
</dbReference>
<accession>A0ABT7LS25</accession>
<organism evidence="3 4">
    <name type="scientific">Roseateles subflavus</name>
    <dbReference type="NCBI Taxonomy" id="3053353"/>
    <lineage>
        <taxon>Bacteria</taxon>
        <taxon>Pseudomonadati</taxon>
        <taxon>Pseudomonadota</taxon>
        <taxon>Betaproteobacteria</taxon>
        <taxon>Burkholderiales</taxon>
        <taxon>Sphaerotilaceae</taxon>
        <taxon>Roseateles</taxon>
    </lineage>
</organism>
<evidence type="ECO:0000256" key="1">
    <source>
        <dbReference type="SAM" id="MobiDB-lite"/>
    </source>
</evidence>
<dbReference type="Proteomes" id="UP001238603">
    <property type="component" value="Unassembled WGS sequence"/>
</dbReference>
<proteinExistence type="predicted"/>
<dbReference type="InterPro" id="IPR010982">
    <property type="entry name" value="Lambda_DNA-bd_dom_sf"/>
</dbReference>
<evidence type="ECO:0000313" key="4">
    <source>
        <dbReference type="Proteomes" id="UP001238603"/>
    </source>
</evidence>
<gene>
    <name evidence="3" type="ORF">QRD43_20385</name>
</gene>
<dbReference type="PROSITE" id="PS50943">
    <property type="entry name" value="HTH_CROC1"/>
    <property type="match status" value="1"/>
</dbReference>
<comment type="caution">
    <text evidence="3">The sequence shown here is derived from an EMBL/GenBank/DDBJ whole genome shotgun (WGS) entry which is preliminary data.</text>
</comment>
<dbReference type="CDD" id="cd00093">
    <property type="entry name" value="HTH_XRE"/>
    <property type="match status" value="1"/>
</dbReference>
<feature type="compositionally biased region" description="Low complexity" evidence="1">
    <location>
        <begin position="9"/>
        <end position="21"/>
    </location>
</feature>
<feature type="region of interest" description="Disordered" evidence="1">
    <location>
        <begin position="1"/>
        <end position="29"/>
    </location>
</feature>
<name>A0ABT7LS25_9BURK</name>
<evidence type="ECO:0000259" key="2">
    <source>
        <dbReference type="PROSITE" id="PS50943"/>
    </source>
</evidence>
<reference evidence="3 4" key="1">
    <citation type="submission" date="2023-06" db="EMBL/GenBank/DDBJ databases">
        <title>Pelomonas sp. APW6 16S ribosomal RNA gene genome sequencing and assembly.</title>
        <authorList>
            <person name="Woo H."/>
        </authorList>
    </citation>
    <scope>NUCLEOTIDE SEQUENCE [LARGE SCALE GENOMIC DNA]</scope>
    <source>
        <strain evidence="3 4">APW6</strain>
    </source>
</reference>
<dbReference type="SMART" id="SM00530">
    <property type="entry name" value="HTH_XRE"/>
    <property type="match status" value="1"/>
</dbReference>
<dbReference type="InterPro" id="IPR001387">
    <property type="entry name" value="Cro/C1-type_HTH"/>
</dbReference>
<dbReference type="RefSeq" id="WP_285984347.1">
    <property type="nucleotide sequence ID" value="NZ_JASVDS010000008.1"/>
</dbReference>
<dbReference type="EMBL" id="JASVDS010000008">
    <property type="protein sequence ID" value="MDL5034271.1"/>
    <property type="molecule type" value="Genomic_DNA"/>
</dbReference>
<protein>
    <submittedName>
        <fullName evidence="3">Helix-turn-helix transcriptional regulator</fullName>
    </submittedName>
</protein>
<dbReference type="SUPFAM" id="SSF47413">
    <property type="entry name" value="lambda repressor-like DNA-binding domains"/>
    <property type="match status" value="1"/>
</dbReference>
<evidence type="ECO:0000313" key="3">
    <source>
        <dbReference type="EMBL" id="MDL5034271.1"/>
    </source>
</evidence>
<keyword evidence="4" id="KW-1185">Reference proteome</keyword>
<sequence length="129" mass="13918">MNDQRDPKAAANATARTSSTNPEVSASLSALGERLRRARIARDVTLAEMAQRMGVQPSTLSRLERGAPGAGIEVMALALWHMGLLSHLNDVAAAHLDAEGQRLAELRQPSRARGRRQLKSAGWDGLDKL</sequence>
<feature type="domain" description="HTH cro/C1-type" evidence="2">
    <location>
        <begin position="35"/>
        <end position="66"/>
    </location>
</feature>